<keyword evidence="2" id="KW-1185">Reference proteome</keyword>
<proteinExistence type="predicted"/>
<keyword evidence="1" id="KW-0489">Methyltransferase</keyword>
<dbReference type="GO" id="GO:0032259">
    <property type="term" value="P:methylation"/>
    <property type="evidence" value="ECO:0007669"/>
    <property type="project" value="UniProtKB-KW"/>
</dbReference>
<name>A0A941DJE4_9BURK</name>
<protein>
    <submittedName>
        <fullName evidence="1">Methyltransferase</fullName>
    </submittedName>
</protein>
<dbReference type="Proteomes" id="UP000680067">
    <property type="component" value="Unassembled WGS sequence"/>
</dbReference>
<gene>
    <name evidence="1" type="ORF">KDM89_00800</name>
</gene>
<dbReference type="SUPFAM" id="SSF53335">
    <property type="entry name" value="S-adenosyl-L-methionine-dependent methyltransferases"/>
    <property type="match status" value="1"/>
</dbReference>
<dbReference type="InterPro" id="IPR029063">
    <property type="entry name" value="SAM-dependent_MTases_sf"/>
</dbReference>
<evidence type="ECO:0000313" key="2">
    <source>
        <dbReference type="Proteomes" id="UP000680067"/>
    </source>
</evidence>
<keyword evidence="1" id="KW-0808">Transferase</keyword>
<dbReference type="GO" id="GO:0008168">
    <property type="term" value="F:methyltransferase activity"/>
    <property type="evidence" value="ECO:0007669"/>
    <property type="project" value="UniProtKB-KW"/>
</dbReference>
<dbReference type="CDD" id="cd02440">
    <property type="entry name" value="AdoMet_MTases"/>
    <property type="match status" value="1"/>
</dbReference>
<dbReference type="Gene3D" id="3.40.50.150">
    <property type="entry name" value="Vaccinia Virus protein VP39"/>
    <property type="match status" value="1"/>
</dbReference>
<sequence length="181" mass="19830">MLPFIQALLRAPAEVGAVLPSSRHLAHAMAQVAAASDRGGSLLEIGAGSGALTRALVARFGRERLQVVECSPPLASVLRQRFPQLTVLEQRAEQVLTHAMQCADQMLVVSSLPFKSLPLRQARRVAKAYQDLVMRGGSVVQFSYGRLPPFPLSSGVPLRWQAQCRVWRNLPPATVWQLCRV</sequence>
<accession>A0A941DJE4</accession>
<organism evidence="1 2">
    <name type="scientific">Undibacterium luofuense</name>
    <dbReference type="NCBI Taxonomy" id="2828733"/>
    <lineage>
        <taxon>Bacteria</taxon>
        <taxon>Pseudomonadati</taxon>
        <taxon>Pseudomonadota</taxon>
        <taxon>Betaproteobacteria</taxon>
        <taxon>Burkholderiales</taxon>
        <taxon>Oxalobacteraceae</taxon>
        <taxon>Undibacterium</taxon>
    </lineage>
</organism>
<reference evidence="1" key="1">
    <citation type="submission" date="2021-04" db="EMBL/GenBank/DDBJ databases">
        <title>novel species isolated from subtropical streams in China.</title>
        <authorList>
            <person name="Lu H."/>
        </authorList>
    </citation>
    <scope>NUCLEOTIDE SEQUENCE</scope>
    <source>
        <strain evidence="1">LFS511W</strain>
    </source>
</reference>
<comment type="caution">
    <text evidence="1">The sequence shown here is derived from an EMBL/GenBank/DDBJ whole genome shotgun (WGS) entry which is preliminary data.</text>
</comment>
<dbReference type="EMBL" id="JAGSPN010000001">
    <property type="protein sequence ID" value="MBR7780664.1"/>
    <property type="molecule type" value="Genomic_DNA"/>
</dbReference>
<dbReference type="GO" id="GO:0003723">
    <property type="term" value="F:RNA binding"/>
    <property type="evidence" value="ECO:0007669"/>
    <property type="project" value="UniProtKB-KW"/>
</dbReference>
<evidence type="ECO:0000313" key="1">
    <source>
        <dbReference type="EMBL" id="MBR7780664.1"/>
    </source>
</evidence>
<dbReference type="AlphaFoldDB" id="A0A941DJE4"/>